<gene>
    <name evidence="2" type="ORF">HPBE_LOCUS5255</name>
</gene>
<evidence type="ECO:0000313" key="3">
    <source>
        <dbReference type="Proteomes" id="UP000050761"/>
    </source>
</evidence>
<reference evidence="2 3" key="1">
    <citation type="submission" date="2018-11" db="EMBL/GenBank/DDBJ databases">
        <authorList>
            <consortium name="Pathogen Informatics"/>
        </authorList>
    </citation>
    <scope>NUCLEOTIDE SEQUENCE [LARGE SCALE GENOMIC DNA]</scope>
</reference>
<dbReference type="Proteomes" id="UP000050761">
    <property type="component" value="Unassembled WGS sequence"/>
</dbReference>
<accession>A0A3P8AHL4</accession>
<organism evidence="3 4">
    <name type="scientific">Heligmosomoides polygyrus</name>
    <name type="common">Parasitic roundworm</name>
    <dbReference type="NCBI Taxonomy" id="6339"/>
    <lineage>
        <taxon>Eukaryota</taxon>
        <taxon>Metazoa</taxon>
        <taxon>Ecdysozoa</taxon>
        <taxon>Nematoda</taxon>
        <taxon>Chromadorea</taxon>
        <taxon>Rhabditida</taxon>
        <taxon>Rhabditina</taxon>
        <taxon>Rhabditomorpha</taxon>
        <taxon>Strongyloidea</taxon>
        <taxon>Heligmosomidae</taxon>
        <taxon>Heligmosomoides</taxon>
    </lineage>
</organism>
<dbReference type="WBParaSite" id="HPBE_0000525401-mRNA-1">
    <property type="protein sequence ID" value="HPBE_0000525401-mRNA-1"/>
    <property type="gene ID" value="HPBE_0000525401"/>
</dbReference>
<evidence type="ECO:0000313" key="4">
    <source>
        <dbReference type="WBParaSite" id="HPBE_0000525401-mRNA-1"/>
    </source>
</evidence>
<keyword evidence="3" id="KW-1185">Reference proteome</keyword>
<evidence type="ECO:0000313" key="2">
    <source>
        <dbReference type="EMBL" id="VDO63928.1"/>
    </source>
</evidence>
<evidence type="ECO:0000256" key="1">
    <source>
        <dbReference type="SAM" id="MobiDB-lite"/>
    </source>
</evidence>
<accession>A0A183FFG2</accession>
<feature type="compositionally biased region" description="Polar residues" evidence="1">
    <location>
        <begin position="1"/>
        <end position="14"/>
    </location>
</feature>
<dbReference type="EMBL" id="UZAH01025439">
    <property type="protein sequence ID" value="VDO63928.1"/>
    <property type="molecule type" value="Genomic_DNA"/>
</dbReference>
<feature type="region of interest" description="Disordered" evidence="1">
    <location>
        <begin position="1"/>
        <end position="57"/>
    </location>
</feature>
<proteinExistence type="predicted"/>
<sequence length="205" mass="23225">MELTQRAQAFSGQHNELEDEHDQPMQAKWARIDTHTSSWPSQERSSRETRKATTSSWGTGCEMSIIPVNVLRRARKLVIDLNGCVTRIPGVDAVVRNASGKVMSFLNTVATAGEMEVQDLITPIVGEELYQILEQPQSRKFACGMRKKMSSTRSLEEVSTQRQLQHGNYNHGNRNYARGQCSGRRNCGSRYMSYNNKRAFGLHNF</sequence>
<reference evidence="4" key="2">
    <citation type="submission" date="2019-09" db="UniProtKB">
        <authorList>
            <consortium name="WormBaseParasite"/>
        </authorList>
    </citation>
    <scope>IDENTIFICATION</scope>
</reference>
<dbReference type="AlphaFoldDB" id="A0A183FFG2"/>
<name>A0A183FFG2_HELPZ</name>
<protein>
    <submittedName>
        <fullName evidence="4">RNase H domain-containing protein</fullName>
    </submittedName>
</protein>